<dbReference type="AlphaFoldDB" id="W2CIN3"/>
<reference evidence="2 3" key="1">
    <citation type="submission" date="2013-11" db="EMBL/GenBank/DDBJ databases">
        <title>Single cell genomics of uncultured Tannerella BU063 (oral taxon 286).</title>
        <authorList>
            <person name="Beall C.J."/>
            <person name="Campbell A.G."/>
            <person name="Griffen A.L."/>
            <person name="Podar M."/>
            <person name="Leys E.J."/>
        </authorList>
    </citation>
    <scope>NUCLEOTIDE SEQUENCE [LARGE SCALE GENOMIC DNA]</scope>
    <source>
        <strain evidence="2">Cell 1/3</strain>
    </source>
</reference>
<feature type="compositionally biased region" description="Basic residues" evidence="1">
    <location>
        <begin position="1"/>
        <end position="10"/>
    </location>
</feature>
<evidence type="ECO:0000256" key="1">
    <source>
        <dbReference type="SAM" id="MobiDB-lite"/>
    </source>
</evidence>
<gene>
    <name evidence="2" type="ORF">T230_10155</name>
</gene>
<proteinExistence type="predicted"/>
<name>W2CIN3_9BACT</name>
<organism evidence="2 3">
    <name type="scientific">Tannerella sp. oral taxon BU063 isolate Cell 1/3</name>
    <dbReference type="NCBI Taxonomy" id="1411022"/>
    <lineage>
        <taxon>Bacteria</taxon>
        <taxon>Pseudomonadati</taxon>
        <taxon>Bacteroidota</taxon>
        <taxon>Bacteroidia</taxon>
        <taxon>Bacteroidales</taxon>
        <taxon>Tannerellaceae</taxon>
        <taxon>Tannerella</taxon>
    </lineage>
</organism>
<dbReference type="PATRIC" id="fig|1411022.3.peg.1146"/>
<sequence>MEEKKQKKIKAPGAPAKLAGYGMYPKRDGENFAGGRSRPSLDGRKEAKEDQGARGASRLWPGTSLP</sequence>
<dbReference type="Proteomes" id="UP000034982">
    <property type="component" value="Unassembled WGS sequence"/>
</dbReference>
<dbReference type="EMBL" id="AYYE01001123">
    <property type="protein sequence ID" value="ETK06893.1"/>
    <property type="molecule type" value="Genomic_DNA"/>
</dbReference>
<feature type="region of interest" description="Disordered" evidence="1">
    <location>
        <begin position="1"/>
        <end position="66"/>
    </location>
</feature>
<feature type="compositionally biased region" description="Basic and acidic residues" evidence="1">
    <location>
        <begin position="39"/>
        <end position="52"/>
    </location>
</feature>
<evidence type="ECO:0000313" key="2">
    <source>
        <dbReference type="EMBL" id="ETK06893.1"/>
    </source>
</evidence>
<accession>W2CIN3</accession>
<comment type="caution">
    <text evidence="2">The sequence shown here is derived from an EMBL/GenBank/DDBJ whole genome shotgun (WGS) entry which is preliminary data.</text>
</comment>
<evidence type="ECO:0000313" key="3">
    <source>
        <dbReference type="Proteomes" id="UP000034982"/>
    </source>
</evidence>
<protein>
    <submittedName>
        <fullName evidence="2">Uncharacterized protein</fullName>
    </submittedName>
</protein>